<keyword evidence="5" id="KW-1185">Reference proteome</keyword>
<dbReference type="SMART" id="SM00579">
    <property type="entry name" value="FBD"/>
    <property type="match status" value="1"/>
</dbReference>
<evidence type="ECO:0000259" key="3">
    <source>
        <dbReference type="SMART" id="SM00579"/>
    </source>
</evidence>
<evidence type="ECO:0000256" key="2">
    <source>
        <dbReference type="SAM" id="Phobius"/>
    </source>
</evidence>
<dbReference type="CDD" id="cd22160">
    <property type="entry name" value="F-box_AtFBL13-like"/>
    <property type="match status" value="1"/>
</dbReference>
<evidence type="ECO:0000313" key="4">
    <source>
        <dbReference type="EMBL" id="KAK4599351.1"/>
    </source>
</evidence>
<dbReference type="InterPro" id="IPR053781">
    <property type="entry name" value="F-box_AtFBL13-like"/>
</dbReference>
<dbReference type="InterPro" id="IPR050232">
    <property type="entry name" value="FBL13/AtMIF1-like"/>
</dbReference>
<feature type="region of interest" description="Disordered" evidence="1">
    <location>
        <begin position="1"/>
        <end position="23"/>
    </location>
</feature>
<dbReference type="SUPFAM" id="SSF81383">
    <property type="entry name" value="F-box domain"/>
    <property type="match status" value="1"/>
</dbReference>
<name>A0AAN7J611_QUERU</name>
<dbReference type="InterPro" id="IPR001810">
    <property type="entry name" value="F-box_dom"/>
</dbReference>
<accession>A0AAN7J611</accession>
<feature type="transmembrane region" description="Helical" evidence="2">
    <location>
        <begin position="103"/>
        <end position="127"/>
    </location>
</feature>
<dbReference type="PANTHER" id="PTHR31900">
    <property type="entry name" value="F-BOX/RNI SUPERFAMILY PROTEIN-RELATED"/>
    <property type="match status" value="1"/>
</dbReference>
<dbReference type="AlphaFoldDB" id="A0AAN7J611"/>
<dbReference type="Proteomes" id="UP001324115">
    <property type="component" value="Unassembled WGS sequence"/>
</dbReference>
<keyword evidence="2" id="KW-1133">Transmembrane helix</keyword>
<proteinExistence type="predicted"/>
<gene>
    <name evidence="4" type="ORF">RGQ29_009425</name>
</gene>
<dbReference type="InterPro" id="IPR006566">
    <property type="entry name" value="FBD"/>
</dbReference>
<dbReference type="Gene3D" id="1.20.1280.50">
    <property type="match status" value="1"/>
</dbReference>
<keyword evidence="2" id="KW-0472">Membrane</keyword>
<feature type="domain" description="FBD" evidence="3">
    <location>
        <begin position="191"/>
        <end position="262"/>
    </location>
</feature>
<reference evidence="4 5" key="1">
    <citation type="journal article" date="2023" name="G3 (Bethesda)">
        <title>A haplotype-resolved chromosome-scale genome for Quercus rubra L. provides insights into the genetics of adaptive traits for red oak species.</title>
        <authorList>
            <person name="Kapoor B."/>
            <person name="Jenkins J."/>
            <person name="Schmutz J."/>
            <person name="Zhebentyayeva T."/>
            <person name="Kuelheim C."/>
            <person name="Coggeshall M."/>
            <person name="Heim C."/>
            <person name="Lasky J.R."/>
            <person name="Leites L."/>
            <person name="Islam-Faridi N."/>
            <person name="Romero-Severson J."/>
            <person name="DeLeo V.L."/>
            <person name="Lucas S.M."/>
            <person name="Lazic D."/>
            <person name="Gailing O."/>
            <person name="Carlson J."/>
            <person name="Staton M."/>
        </authorList>
    </citation>
    <scope>NUCLEOTIDE SEQUENCE [LARGE SCALE GENOMIC DNA]</scope>
    <source>
        <strain evidence="4">Pseudo-F2</strain>
    </source>
</reference>
<dbReference type="PANTHER" id="PTHR31900:SF34">
    <property type="entry name" value="EMB|CAB62440.1-RELATED"/>
    <property type="match status" value="1"/>
</dbReference>
<dbReference type="Pfam" id="PF00646">
    <property type="entry name" value="F-box"/>
    <property type="match status" value="1"/>
</dbReference>
<sequence length="267" mass="30827">MEQRRERQRIESTERAARRDQTQRKCLSSARQNALTTNTDTDIISTLPDTLLSHILSFLPIQDSVATSILSNGWRSLWTLVPILCLDQRELTNKEEGDQKLRLSLSTFLAACPVLHYLSLTLFGINLEHLDKFSVTVLVPTLKILYLDWKVRSPSYKFHINTPALEYFFSTGFLNGDYVLENLHNVVESTEYLSSHLTTCHYKGFDEKEEEMELVRQILKAAKVLKSMKITVNGYLDSKKLCVCKELRKFQRSSQNCEIAFHEGRFT</sequence>
<protein>
    <recommendedName>
        <fullName evidence="3">FBD domain-containing protein</fullName>
    </recommendedName>
</protein>
<dbReference type="Pfam" id="PF08387">
    <property type="entry name" value="FBD"/>
    <property type="match status" value="1"/>
</dbReference>
<dbReference type="EMBL" id="JAXUIC010000002">
    <property type="protein sequence ID" value="KAK4599351.1"/>
    <property type="molecule type" value="Genomic_DNA"/>
</dbReference>
<organism evidence="4 5">
    <name type="scientific">Quercus rubra</name>
    <name type="common">Northern red oak</name>
    <name type="synonym">Quercus borealis</name>
    <dbReference type="NCBI Taxonomy" id="3512"/>
    <lineage>
        <taxon>Eukaryota</taxon>
        <taxon>Viridiplantae</taxon>
        <taxon>Streptophyta</taxon>
        <taxon>Embryophyta</taxon>
        <taxon>Tracheophyta</taxon>
        <taxon>Spermatophyta</taxon>
        <taxon>Magnoliopsida</taxon>
        <taxon>eudicotyledons</taxon>
        <taxon>Gunneridae</taxon>
        <taxon>Pentapetalae</taxon>
        <taxon>rosids</taxon>
        <taxon>fabids</taxon>
        <taxon>Fagales</taxon>
        <taxon>Fagaceae</taxon>
        <taxon>Quercus</taxon>
    </lineage>
</organism>
<evidence type="ECO:0000256" key="1">
    <source>
        <dbReference type="SAM" id="MobiDB-lite"/>
    </source>
</evidence>
<evidence type="ECO:0000313" key="5">
    <source>
        <dbReference type="Proteomes" id="UP001324115"/>
    </source>
</evidence>
<keyword evidence="2" id="KW-0812">Transmembrane</keyword>
<comment type="caution">
    <text evidence="4">The sequence shown here is derived from an EMBL/GenBank/DDBJ whole genome shotgun (WGS) entry which is preliminary data.</text>
</comment>
<dbReference type="InterPro" id="IPR036047">
    <property type="entry name" value="F-box-like_dom_sf"/>
</dbReference>